<protein>
    <recommendedName>
        <fullName evidence="3">F-box domain-containing protein</fullName>
    </recommendedName>
</protein>
<dbReference type="OrthoDB" id="2758794at2759"/>
<dbReference type="EMBL" id="KZ857430">
    <property type="protein sequence ID" value="RDX46141.1"/>
    <property type="molecule type" value="Genomic_DNA"/>
</dbReference>
<organism evidence="1 2">
    <name type="scientific">Lentinus brumalis</name>
    <dbReference type="NCBI Taxonomy" id="2498619"/>
    <lineage>
        <taxon>Eukaryota</taxon>
        <taxon>Fungi</taxon>
        <taxon>Dikarya</taxon>
        <taxon>Basidiomycota</taxon>
        <taxon>Agaricomycotina</taxon>
        <taxon>Agaricomycetes</taxon>
        <taxon>Polyporales</taxon>
        <taxon>Polyporaceae</taxon>
        <taxon>Lentinus</taxon>
    </lineage>
</organism>
<proteinExistence type="predicted"/>
<accession>A0A371D0R3</accession>
<evidence type="ECO:0000313" key="2">
    <source>
        <dbReference type="Proteomes" id="UP000256964"/>
    </source>
</evidence>
<gene>
    <name evidence="1" type="ORF">OH76DRAFT_1558618</name>
</gene>
<name>A0A371D0R3_9APHY</name>
<evidence type="ECO:0000313" key="1">
    <source>
        <dbReference type="EMBL" id="RDX46141.1"/>
    </source>
</evidence>
<dbReference type="Proteomes" id="UP000256964">
    <property type="component" value="Unassembled WGS sequence"/>
</dbReference>
<dbReference type="AlphaFoldDB" id="A0A371D0R3"/>
<keyword evidence="2" id="KW-1185">Reference proteome</keyword>
<reference evidence="1 2" key="1">
    <citation type="journal article" date="2018" name="Biotechnol. Biofuels">
        <title>Integrative visual omics of the white-rot fungus Polyporus brumalis exposes the biotechnological potential of its oxidative enzymes for delignifying raw plant biomass.</title>
        <authorList>
            <person name="Miyauchi S."/>
            <person name="Rancon A."/>
            <person name="Drula E."/>
            <person name="Hage H."/>
            <person name="Chaduli D."/>
            <person name="Favel A."/>
            <person name="Grisel S."/>
            <person name="Henrissat B."/>
            <person name="Herpoel-Gimbert I."/>
            <person name="Ruiz-Duenas F.J."/>
            <person name="Chevret D."/>
            <person name="Hainaut M."/>
            <person name="Lin J."/>
            <person name="Wang M."/>
            <person name="Pangilinan J."/>
            <person name="Lipzen A."/>
            <person name="Lesage-Meessen L."/>
            <person name="Navarro D."/>
            <person name="Riley R."/>
            <person name="Grigoriev I.V."/>
            <person name="Zhou S."/>
            <person name="Raouche S."/>
            <person name="Rosso M.N."/>
        </authorList>
    </citation>
    <scope>NUCLEOTIDE SEQUENCE [LARGE SCALE GENOMIC DNA]</scope>
    <source>
        <strain evidence="1 2">BRFM 1820</strain>
    </source>
</reference>
<evidence type="ECO:0008006" key="3">
    <source>
        <dbReference type="Google" id="ProtNLM"/>
    </source>
</evidence>
<sequence>MLTRTCRSLHDTLACRLLKGTVSVNRVYLSSFQSFIYHDHERIFYLRDFSYQPTLYSDNHKPSSLPTPNAWEAGKTVMKILRDAPNIVACHLPALWPAAFPPKELRASLACMERLERIDIATVTHHYADVLRDIPSSLRAVQLDFFDQGDFCRDPTPFLRNHRATIRELSLCAVELTGRLAPFPLVRVLALKKVHVVGSGSILMRLFPNAVEVTINGVYPYSGVNACSRLSAYRDFRNQQSVLDVTPAERLQSWGRLRRVRGGSALEVHWLGFRSPVLHLDLSIPKHFYGSITLVLQYAQPRWLTLRMPDPDCMPPSLEVDPPAPSNRSRDLTHLIVRIPRGNCSHCGLKGVFNRLDRLLESSSSISHVLLELYSEPSDKGSAGDQVFELMAKEVDECHGEYVRLLGQTVPSLRRVFLDVEDIGFKAWERVSEPPDWREWSEDVGRTLVVAEMDSR</sequence>